<feature type="signal peptide" evidence="3">
    <location>
        <begin position="1"/>
        <end position="20"/>
    </location>
</feature>
<evidence type="ECO:0000256" key="3">
    <source>
        <dbReference type="SAM" id="SignalP"/>
    </source>
</evidence>
<proteinExistence type="inferred from homology"/>
<dbReference type="PANTHER" id="PTHR35936">
    <property type="entry name" value="MEMBRANE-BOUND LYTIC MUREIN TRANSGLYCOSYLASE F"/>
    <property type="match status" value="1"/>
</dbReference>
<evidence type="ECO:0000256" key="2">
    <source>
        <dbReference type="ARBA" id="ARBA00022729"/>
    </source>
</evidence>
<dbReference type="eggNOG" id="COG0834">
    <property type="taxonomic scope" value="Bacteria"/>
</dbReference>
<protein>
    <submittedName>
        <fullName evidence="5">Putative amino acid binding protein (ABC superfamily, peri_bind)</fullName>
    </submittedName>
</protein>
<dbReference type="HOGENOM" id="CLU_019602_18_1_6"/>
<dbReference type="Pfam" id="PF00497">
    <property type="entry name" value="SBP_bac_3"/>
    <property type="match status" value="1"/>
</dbReference>
<dbReference type="EMBL" id="CR543861">
    <property type="protein sequence ID" value="CAG70136.1"/>
    <property type="molecule type" value="Genomic_DNA"/>
</dbReference>
<evidence type="ECO:0000313" key="6">
    <source>
        <dbReference type="Proteomes" id="UP000000430"/>
    </source>
</evidence>
<dbReference type="GeneID" id="45235669"/>
<dbReference type="SMART" id="SM00062">
    <property type="entry name" value="PBPb"/>
    <property type="match status" value="1"/>
</dbReference>
<evidence type="ECO:0000313" key="5">
    <source>
        <dbReference type="EMBL" id="CAG70136.1"/>
    </source>
</evidence>
<dbReference type="KEGG" id="aci:ACIAD3487"/>
<accession>Q6F729</accession>
<organism evidence="5 6">
    <name type="scientific">Acinetobacter baylyi (strain ATCC 33305 / BD413 / ADP1)</name>
    <dbReference type="NCBI Taxonomy" id="62977"/>
    <lineage>
        <taxon>Bacteria</taxon>
        <taxon>Pseudomonadati</taxon>
        <taxon>Pseudomonadota</taxon>
        <taxon>Gammaproteobacteria</taxon>
        <taxon>Moraxellales</taxon>
        <taxon>Moraxellaceae</taxon>
        <taxon>Acinetobacter</taxon>
    </lineage>
</organism>
<comment type="similarity">
    <text evidence="1">Belongs to the bacterial solute-binding protein 3 family.</text>
</comment>
<dbReference type="SUPFAM" id="SSF53850">
    <property type="entry name" value="Periplasmic binding protein-like II"/>
    <property type="match status" value="1"/>
</dbReference>
<name>Q6F729_ACIAD</name>
<feature type="domain" description="Solute-binding protein family 3/N-terminal" evidence="4">
    <location>
        <begin position="40"/>
        <end position="270"/>
    </location>
</feature>
<dbReference type="Proteomes" id="UP000000430">
    <property type="component" value="Chromosome"/>
</dbReference>
<keyword evidence="2 3" id="KW-0732">Signal</keyword>
<dbReference type="CDD" id="cd01004">
    <property type="entry name" value="PBP2_MidA_like"/>
    <property type="match status" value="1"/>
</dbReference>
<dbReference type="RefSeq" id="WP_004923401.1">
    <property type="nucleotide sequence ID" value="NC_005966.1"/>
</dbReference>
<dbReference type="PROSITE" id="PS51257">
    <property type="entry name" value="PROKAR_LIPOPROTEIN"/>
    <property type="match status" value="1"/>
</dbReference>
<dbReference type="OrthoDB" id="8611212at2"/>
<evidence type="ECO:0000256" key="1">
    <source>
        <dbReference type="ARBA" id="ARBA00010333"/>
    </source>
</evidence>
<dbReference type="PANTHER" id="PTHR35936:SF17">
    <property type="entry name" value="ARGININE-BINDING EXTRACELLULAR PROTEIN ARTP"/>
    <property type="match status" value="1"/>
</dbReference>
<feature type="chain" id="PRO_5004273037" evidence="3">
    <location>
        <begin position="21"/>
        <end position="281"/>
    </location>
</feature>
<evidence type="ECO:0000259" key="4">
    <source>
        <dbReference type="SMART" id="SM00062"/>
    </source>
</evidence>
<dbReference type="InterPro" id="IPR001638">
    <property type="entry name" value="Solute-binding_3/MltF_N"/>
</dbReference>
<dbReference type="BioCyc" id="ASP62977:ACIAD_RS15775-MONOMER"/>
<dbReference type="Gene3D" id="3.40.190.10">
    <property type="entry name" value="Periplasmic binding protein-like II"/>
    <property type="match status" value="2"/>
</dbReference>
<dbReference type="AlphaFoldDB" id="Q6F729"/>
<sequence>MKMKGAFTVSLLVSSLMLTACSKGTEQSHTTTQDTAKKTTLNVGSDMTFPPYEYLEDGKPKGVDVEIMAKIAESDGSYQPNWIDTRWANLIPGLKGKKFDVLFSSMYITKERLQQIDMIPYYKTDIALLVRGDSTLNPKGPDDLCGTVVGTMKGTAFATQLQEISEKRCVAKGKAEIKVREFESSPQTTQSLLAHAVDIQYDDAAVMANAVKNLGSKVKVTSTESFYPILGGIGVRKGDTETYKKIEDGLNKIKASGEYHKILAAHGLQEPTADDIAKLMK</sequence>
<dbReference type="STRING" id="202950.GCA_001485005_01720"/>
<reference evidence="5 6" key="1">
    <citation type="journal article" date="2004" name="Nucleic Acids Res.">
        <title>Unique features revealed by the genome sequence of Acinetobacter sp. ADP1, a versatile and naturally transformation competent bacterium.</title>
        <authorList>
            <person name="Barbe V."/>
            <person name="Vallenet D."/>
            <person name="Fonknechten N."/>
            <person name="Kreimeyer A."/>
            <person name="Oztas S."/>
            <person name="Labarre L."/>
            <person name="Cruveiller S."/>
            <person name="Robert C."/>
            <person name="Duprat S."/>
            <person name="Wincker P."/>
            <person name="Ornston L.N."/>
            <person name="Weissenbach J."/>
            <person name="Marliere P."/>
            <person name="Cohen G.N."/>
            <person name="Medigue C."/>
        </authorList>
    </citation>
    <scope>NUCLEOTIDE SEQUENCE [LARGE SCALE GENOMIC DNA]</scope>
    <source>
        <strain evidence="6">ATCC 33305 / BD413 / ADP1</strain>
    </source>
</reference>
<gene>
    <name evidence="5" type="ordered locus">ACIAD3487</name>
</gene>